<dbReference type="SUPFAM" id="SSF53720">
    <property type="entry name" value="ALDH-like"/>
    <property type="match status" value="1"/>
</dbReference>
<evidence type="ECO:0000256" key="8">
    <source>
        <dbReference type="RuleBase" id="RU003345"/>
    </source>
</evidence>
<feature type="active site" evidence="7">
    <location>
        <position position="310"/>
    </location>
</feature>
<dbReference type="GO" id="GO:0010133">
    <property type="term" value="P:L-proline catabolic process to L-glutamate"/>
    <property type="evidence" value="ECO:0007669"/>
    <property type="project" value="UniProtKB-UniRule"/>
</dbReference>
<evidence type="ECO:0000256" key="3">
    <source>
        <dbReference type="ARBA" id="ARBA00023002"/>
    </source>
</evidence>
<keyword evidence="3 8" id="KW-0560">Oxidoreductase</keyword>
<dbReference type="EMBL" id="NDIQ01000021">
    <property type="protein sequence ID" value="PRT54793.1"/>
    <property type="molecule type" value="Genomic_DNA"/>
</dbReference>
<dbReference type="Proteomes" id="UP000238350">
    <property type="component" value="Unassembled WGS sequence"/>
</dbReference>
<dbReference type="STRING" id="45607.A0A2T0FIG7"/>
<dbReference type="GO" id="GO:0003842">
    <property type="term" value="F:L-glutamate gamma-semialdehyde dehydrogenase activity"/>
    <property type="evidence" value="ECO:0007669"/>
    <property type="project" value="UniProtKB-UniRule"/>
</dbReference>
<dbReference type="PANTHER" id="PTHR42862:SF1">
    <property type="entry name" value="DELTA-1-PYRROLINE-5-CARBOXYLATE DEHYDROGENASE 2, ISOFORM A-RELATED"/>
    <property type="match status" value="1"/>
</dbReference>
<evidence type="ECO:0000256" key="2">
    <source>
        <dbReference type="ARBA" id="ARBA00009986"/>
    </source>
</evidence>
<dbReference type="Pfam" id="PF00171">
    <property type="entry name" value="Aldedh"/>
    <property type="match status" value="1"/>
</dbReference>
<comment type="caution">
    <text evidence="12">The sequence shown here is derived from an EMBL/GenBank/DDBJ whole genome shotgun (WGS) entry which is preliminary data.</text>
</comment>
<dbReference type="GeneID" id="36516161"/>
<keyword evidence="4 9" id="KW-0520">NAD</keyword>
<evidence type="ECO:0000256" key="7">
    <source>
        <dbReference type="PROSITE-ProRule" id="PRU10007"/>
    </source>
</evidence>
<gene>
    <name evidence="12" type="ORF">B9G98_02413</name>
</gene>
<dbReference type="InterPro" id="IPR029510">
    <property type="entry name" value="Ald_DH_CS_GLU"/>
</dbReference>
<organism evidence="12 13">
    <name type="scientific">Wickerhamiella sorbophila</name>
    <dbReference type="NCBI Taxonomy" id="45607"/>
    <lineage>
        <taxon>Eukaryota</taxon>
        <taxon>Fungi</taxon>
        <taxon>Dikarya</taxon>
        <taxon>Ascomycota</taxon>
        <taxon>Saccharomycotina</taxon>
        <taxon>Dipodascomycetes</taxon>
        <taxon>Dipodascales</taxon>
        <taxon>Trichomonascaceae</taxon>
        <taxon>Wickerhamiella</taxon>
    </lineage>
</organism>
<evidence type="ECO:0000256" key="1">
    <source>
        <dbReference type="ARBA" id="ARBA00004786"/>
    </source>
</evidence>
<feature type="domain" description="Aldehyde dehydrogenase" evidence="11">
    <location>
        <begin position="75"/>
        <end position="543"/>
    </location>
</feature>
<evidence type="ECO:0000259" key="11">
    <source>
        <dbReference type="Pfam" id="PF00171"/>
    </source>
</evidence>
<dbReference type="EC" id="1.2.1.88" evidence="9"/>
<evidence type="ECO:0000313" key="12">
    <source>
        <dbReference type="EMBL" id="PRT54793.1"/>
    </source>
</evidence>
<keyword evidence="13" id="KW-1185">Reference proteome</keyword>
<comment type="catalytic activity">
    <reaction evidence="6 9">
        <text>L-glutamate 5-semialdehyde + NAD(+) + H2O = L-glutamate + NADH + 2 H(+)</text>
        <dbReference type="Rhea" id="RHEA:30235"/>
        <dbReference type="ChEBI" id="CHEBI:15377"/>
        <dbReference type="ChEBI" id="CHEBI:15378"/>
        <dbReference type="ChEBI" id="CHEBI:29985"/>
        <dbReference type="ChEBI" id="CHEBI:57540"/>
        <dbReference type="ChEBI" id="CHEBI:57945"/>
        <dbReference type="ChEBI" id="CHEBI:58066"/>
        <dbReference type="EC" id="1.2.1.88"/>
    </reaction>
</comment>
<dbReference type="Gene3D" id="3.40.605.10">
    <property type="entry name" value="Aldehyde Dehydrogenase, Chain A, domain 1"/>
    <property type="match status" value="1"/>
</dbReference>
<evidence type="ECO:0000313" key="13">
    <source>
        <dbReference type="Proteomes" id="UP000238350"/>
    </source>
</evidence>
<protein>
    <recommendedName>
        <fullName evidence="9 10">Multifunctional fusion protein</fullName>
    </recommendedName>
    <domain>
        <recommendedName>
            <fullName evidence="10">Delta-1-pyrroline-5-carboxylate dehydrogenase</fullName>
            <shortName evidence="10">P5C dehydrogenase</shortName>
        </recommendedName>
        <alternativeName>
            <fullName evidence="9">L-glutamate gamma-semialdehyde dehydrogenase</fullName>
        </alternativeName>
    </domain>
    <domain>
        <recommendedName>
            <fullName evidence="9">L-glutamate gamma-semialdehyde dehydrogenase</fullName>
            <ecNumber evidence="9">1.2.1.88</ecNumber>
        </recommendedName>
    </domain>
</protein>
<sequence length="562" mass="61760">MISRQNVVRAARFSRRASTKSIPTIPEVFNEPVRTFEPGSADREHLMAAVARASSTVRDIPLIIGGRKIFTDKREAQIGPYDGKPVASVSVASPKHVEDAIEASLVAKSKWAGLSWDARAAVFMRAADLITGPHRYDVLAATMVSQGKNAYQAEIDSTCELADFLRFNNKYAEMLYSQQPMRSSPGVWNRADYRPLEGFVYAVTPFNFTAIAGNLVSAPALVGNTVVWKPSANAALSNYLIQEILEEAGVPNGVINFVPGPAAEVTEKVLAHREFAGLHFTGSTAVFQDLYQKIAQNLPRYRSYPRIVGETGGKNFHLVHQSANVPHAALSTIRGAFEYQGQKCSATSRVYVAKSVWPEFKEVLVKHTNTITQGNSLKPAQFASFMGPVIHDRSFEKVSGFIEKFKNDPQLELLAGGSFDKSAGFYIKPTIFVTSNPEHEIMKSEFFGPLLGITVYDDADLDATLKLIDETSDYGLTGAVFAEDREIVEKVTERLEHTAGNFYINDKSTGAVVGQQWFGGARKSGTDDKAGSQHLLARFVTVRNIKENTVNLKDSVLYPSNF</sequence>
<evidence type="ECO:0000256" key="5">
    <source>
        <dbReference type="ARBA" id="ARBA00023062"/>
    </source>
</evidence>
<dbReference type="NCBIfam" id="TIGR01236">
    <property type="entry name" value="D1pyr5carbox1"/>
    <property type="match status" value="1"/>
</dbReference>
<reference evidence="12 13" key="1">
    <citation type="submission" date="2017-04" db="EMBL/GenBank/DDBJ databases">
        <title>Genome sequencing of [Candida] sorbophila.</title>
        <authorList>
            <person name="Ahn J.O."/>
        </authorList>
    </citation>
    <scope>NUCLEOTIDE SEQUENCE [LARGE SCALE GENOMIC DNA]</scope>
    <source>
        <strain evidence="12 13">DS02</strain>
    </source>
</reference>
<dbReference type="InterPro" id="IPR005931">
    <property type="entry name" value="P5CDH/ALDH4A1"/>
</dbReference>
<dbReference type="InterPro" id="IPR016163">
    <property type="entry name" value="Ald_DH_C"/>
</dbReference>
<dbReference type="GO" id="GO:0005759">
    <property type="term" value="C:mitochondrial matrix"/>
    <property type="evidence" value="ECO:0007669"/>
    <property type="project" value="TreeGrafter"/>
</dbReference>
<dbReference type="OrthoDB" id="5322683at2759"/>
<evidence type="ECO:0000256" key="10">
    <source>
        <dbReference type="RuleBase" id="RU366030"/>
    </source>
</evidence>
<dbReference type="InterPro" id="IPR015590">
    <property type="entry name" value="Aldehyde_DH_dom"/>
</dbReference>
<evidence type="ECO:0000256" key="6">
    <source>
        <dbReference type="ARBA" id="ARBA00048142"/>
    </source>
</evidence>
<dbReference type="InterPro" id="IPR050485">
    <property type="entry name" value="Proline_metab_enzyme"/>
</dbReference>
<dbReference type="InterPro" id="IPR016162">
    <property type="entry name" value="Ald_DH_N"/>
</dbReference>
<proteinExistence type="inferred from homology"/>
<dbReference type="PROSITE" id="PS00070">
    <property type="entry name" value="ALDEHYDE_DEHYDR_CYS"/>
    <property type="match status" value="1"/>
</dbReference>
<comment type="pathway">
    <text evidence="1 9">Amino-acid degradation; L-proline degradation into L-glutamate; L-glutamate from L-proline: step 2/2.</text>
</comment>
<dbReference type="InterPro" id="IPR016161">
    <property type="entry name" value="Ald_DH/histidinol_DH"/>
</dbReference>
<dbReference type="PROSITE" id="PS00687">
    <property type="entry name" value="ALDEHYDE_DEHYDR_GLU"/>
    <property type="match status" value="1"/>
</dbReference>
<dbReference type="AlphaFoldDB" id="A0A2T0FIG7"/>
<accession>A0A2T0FIG7</accession>
<dbReference type="UniPathway" id="UPA00261">
    <property type="reaction ID" value="UER00374"/>
</dbReference>
<evidence type="ECO:0000256" key="9">
    <source>
        <dbReference type="RuleBase" id="RU366016"/>
    </source>
</evidence>
<name>A0A2T0FIG7_9ASCO</name>
<keyword evidence="5 9" id="KW-0642">Proline metabolism</keyword>
<dbReference type="Gene3D" id="3.40.309.10">
    <property type="entry name" value="Aldehyde Dehydrogenase, Chain A, domain 2"/>
    <property type="match status" value="1"/>
</dbReference>
<dbReference type="FunFam" id="3.40.605.10:FF:000006">
    <property type="entry name" value="1-pyrroline-5-carboxylate dehydrogenase"/>
    <property type="match status" value="1"/>
</dbReference>
<dbReference type="RefSeq" id="XP_024664738.1">
    <property type="nucleotide sequence ID" value="XM_024808970.1"/>
</dbReference>
<dbReference type="PANTHER" id="PTHR42862">
    <property type="entry name" value="DELTA-1-PYRROLINE-5-CARBOXYLATE DEHYDROGENASE 1, ISOFORM A-RELATED"/>
    <property type="match status" value="1"/>
</dbReference>
<dbReference type="FunFam" id="3.40.309.10:FF:000005">
    <property type="entry name" value="1-pyrroline-5-carboxylate dehydrogenase 1"/>
    <property type="match status" value="1"/>
</dbReference>
<dbReference type="InterPro" id="IPR016160">
    <property type="entry name" value="Ald_DH_CS_CYS"/>
</dbReference>
<comment type="similarity">
    <text evidence="2 8">Belongs to the aldehyde dehydrogenase family.</text>
</comment>
<evidence type="ECO:0000256" key="4">
    <source>
        <dbReference type="ARBA" id="ARBA00023027"/>
    </source>
</evidence>